<dbReference type="PANTHER" id="PTHR43194:SF2">
    <property type="entry name" value="PEROXISOMAL MEMBRANE PROTEIN LPX1"/>
    <property type="match status" value="1"/>
</dbReference>
<dbReference type="Proteomes" id="UP000433089">
    <property type="component" value="Unassembled WGS sequence"/>
</dbReference>
<dbReference type="Gene3D" id="3.40.50.1820">
    <property type="entry name" value="alpha/beta hydrolase"/>
    <property type="match status" value="1"/>
</dbReference>
<gene>
    <name evidence="2" type="ORF">BACI348_140053</name>
</gene>
<dbReference type="InterPro" id="IPR000073">
    <property type="entry name" value="AB_hydrolase_1"/>
</dbReference>
<dbReference type="SUPFAM" id="SSF53474">
    <property type="entry name" value="alpha/beta-Hydrolases"/>
    <property type="match status" value="1"/>
</dbReference>
<evidence type="ECO:0000313" key="3">
    <source>
        <dbReference type="Proteomes" id="UP000433089"/>
    </source>
</evidence>
<sequence>MEKAVCSKSDCFFLYIRMVDELSMVEKPMMIFLHGGGVSSWMWQEHMEIFKETYECYTPDFIGHGTRANETSFSMRESAFEIISWIKEHAHGRTVILIGFSLGAQVAVDVLSREPDIADIAIINSALVLPLPWLYLMVRPILPLTYPLLKKDWFIQLQAEKMGLPNDVLDHYAADSKQLQKKTLLTMFQENLHYKLPETFQQAKARILVTVGEKEKSIMTRSAEKITNAHPNAAGFIVPDIGHTFTFEKKELFVNMIKSFIEERALPAELKEIRKLGHLESEDEHKRGRHV</sequence>
<organism evidence="2 3">
    <name type="scientific">Bacillus altitudinis</name>
    <dbReference type="NCBI Taxonomy" id="293387"/>
    <lineage>
        <taxon>Bacteria</taxon>
        <taxon>Bacillati</taxon>
        <taxon>Bacillota</taxon>
        <taxon>Bacilli</taxon>
        <taxon>Bacillales</taxon>
        <taxon>Bacillaceae</taxon>
        <taxon>Bacillus</taxon>
    </lineage>
</organism>
<dbReference type="RefSeq" id="WP_041508204.1">
    <property type="nucleotide sequence ID" value="NZ_JAKOBH010000026.1"/>
</dbReference>
<name>A0A653LPB2_BACAB</name>
<dbReference type="EMBL" id="CABWLH010000006">
    <property type="protein sequence ID" value="VXA93726.1"/>
    <property type="molecule type" value="Genomic_DNA"/>
</dbReference>
<dbReference type="PANTHER" id="PTHR43194">
    <property type="entry name" value="HYDROLASE ALPHA/BETA FOLD FAMILY"/>
    <property type="match status" value="1"/>
</dbReference>
<evidence type="ECO:0000259" key="1">
    <source>
        <dbReference type="Pfam" id="PF12697"/>
    </source>
</evidence>
<proteinExistence type="predicted"/>
<dbReference type="InterPro" id="IPR050228">
    <property type="entry name" value="Carboxylesterase_BioH"/>
</dbReference>
<evidence type="ECO:0000313" key="2">
    <source>
        <dbReference type="EMBL" id="VXA93726.1"/>
    </source>
</evidence>
<dbReference type="Pfam" id="PF12697">
    <property type="entry name" value="Abhydrolase_6"/>
    <property type="match status" value="1"/>
</dbReference>
<dbReference type="AlphaFoldDB" id="A0A653LPB2"/>
<protein>
    <submittedName>
        <fullName evidence="2">Peptidase</fullName>
    </submittedName>
</protein>
<accession>A0A653LPB2</accession>
<feature type="domain" description="AB hydrolase-1" evidence="1">
    <location>
        <begin position="31"/>
        <end position="249"/>
    </location>
</feature>
<dbReference type="InterPro" id="IPR029058">
    <property type="entry name" value="AB_hydrolase_fold"/>
</dbReference>
<reference evidence="2 3" key="1">
    <citation type="submission" date="2019-10" db="EMBL/GenBank/DDBJ databases">
        <authorList>
            <person name="Karimi E."/>
        </authorList>
    </citation>
    <scope>NUCLEOTIDE SEQUENCE [LARGE SCALE GENOMIC DNA]</scope>
    <source>
        <strain evidence="2">Bacillus sp. 348</strain>
    </source>
</reference>